<name>A0A840BR22_9HYPH</name>
<keyword evidence="2" id="KW-0645">Protease</keyword>
<dbReference type="NCBIfam" id="TIGR01543">
    <property type="entry name" value="proheadase_HK97"/>
    <property type="match status" value="1"/>
</dbReference>
<dbReference type="GO" id="GO:0006508">
    <property type="term" value="P:proteolysis"/>
    <property type="evidence" value="ECO:0007669"/>
    <property type="project" value="UniProtKB-KW"/>
</dbReference>
<dbReference type="EMBL" id="JACIEN010000001">
    <property type="protein sequence ID" value="MBB4015440.1"/>
    <property type="molecule type" value="Genomic_DNA"/>
</dbReference>
<evidence type="ECO:0000313" key="5">
    <source>
        <dbReference type="EMBL" id="MBB4015440.1"/>
    </source>
</evidence>
<gene>
    <name evidence="5" type="ORF">GGR16_000446</name>
</gene>
<comment type="caution">
    <text evidence="5">The sequence shown here is derived from an EMBL/GenBank/DDBJ whole genome shotgun (WGS) entry which is preliminary data.</text>
</comment>
<evidence type="ECO:0000256" key="1">
    <source>
        <dbReference type="ARBA" id="ARBA00022612"/>
    </source>
</evidence>
<dbReference type="Proteomes" id="UP000577362">
    <property type="component" value="Unassembled WGS sequence"/>
</dbReference>
<evidence type="ECO:0000256" key="2">
    <source>
        <dbReference type="ARBA" id="ARBA00022670"/>
    </source>
</evidence>
<dbReference type="InterPro" id="IPR006433">
    <property type="entry name" value="Prohead_protease"/>
</dbReference>
<dbReference type="GO" id="GO:0008233">
    <property type="term" value="F:peptidase activity"/>
    <property type="evidence" value="ECO:0007669"/>
    <property type="project" value="UniProtKB-KW"/>
</dbReference>
<evidence type="ECO:0000256" key="3">
    <source>
        <dbReference type="ARBA" id="ARBA00022801"/>
    </source>
</evidence>
<proteinExistence type="predicted"/>
<evidence type="ECO:0000313" key="6">
    <source>
        <dbReference type="Proteomes" id="UP000577362"/>
    </source>
</evidence>
<protein>
    <recommendedName>
        <fullName evidence="4">Prohead serine protease domain-containing protein</fullName>
    </recommendedName>
</protein>
<keyword evidence="1" id="KW-1188">Viral release from host cell</keyword>
<sequence length="186" mass="19842">MSAGAIVPGPSRPDDDPLVFEGYASRFGVPDLGRDVVERGAFAASLARRGAGGIRMLFQHDAAQPIGTWLALREDVHGLFVRGRLNAGVARAREIASLIAEGGLDGLSIGFRARRAVNDAAGRVRRILELDLWEISLVTFPMQPGARVIARPSYHKAAAQGADAGGLARLIRDAARRINPSERTLA</sequence>
<dbReference type="InterPro" id="IPR054613">
    <property type="entry name" value="Peptidase_S78_dom"/>
</dbReference>
<dbReference type="SUPFAM" id="SSF50789">
    <property type="entry name" value="Herpes virus serine proteinase, assemblin"/>
    <property type="match status" value="1"/>
</dbReference>
<keyword evidence="6" id="KW-1185">Reference proteome</keyword>
<feature type="domain" description="Prohead serine protease" evidence="4">
    <location>
        <begin position="16"/>
        <end position="151"/>
    </location>
</feature>
<evidence type="ECO:0000259" key="4">
    <source>
        <dbReference type="Pfam" id="PF04586"/>
    </source>
</evidence>
<dbReference type="AlphaFoldDB" id="A0A840BR22"/>
<keyword evidence="3" id="KW-0378">Hydrolase</keyword>
<dbReference type="RefSeq" id="WP_343059496.1">
    <property type="nucleotide sequence ID" value="NZ_JACIEN010000001.1"/>
</dbReference>
<dbReference type="Pfam" id="PF04586">
    <property type="entry name" value="Peptidase_S78"/>
    <property type="match status" value="1"/>
</dbReference>
<accession>A0A840BR22</accession>
<organism evidence="5 6">
    <name type="scientific">Chelatococcus caeni</name>
    <dbReference type="NCBI Taxonomy" id="1348468"/>
    <lineage>
        <taxon>Bacteria</taxon>
        <taxon>Pseudomonadati</taxon>
        <taxon>Pseudomonadota</taxon>
        <taxon>Alphaproteobacteria</taxon>
        <taxon>Hyphomicrobiales</taxon>
        <taxon>Chelatococcaceae</taxon>
        <taxon>Chelatococcus</taxon>
    </lineage>
</organism>
<reference evidence="5 6" key="1">
    <citation type="submission" date="2020-08" db="EMBL/GenBank/DDBJ databases">
        <title>Genomic Encyclopedia of Type Strains, Phase IV (KMG-IV): sequencing the most valuable type-strain genomes for metagenomic binning, comparative biology and taxonomic classification.</title>
        <authorList>
            <person name="Goeker M."/>
        </authorList>
    </citation>
    <scope>NUCLEOTIDE SEQUENCE [LARGE SCALE GENOMIC DNA]</scope>
    <source>
        <strain evidence="5 6">DSM 103737</strain>
    </source>
</reference>